<protein>
    <recommendedName>
        <fullName evidence="3">L-amino-acid oxidase</fullName>
    </recommendedName>
</protein>
<sequence>MAAKKEKTFQFVVIGGGIAGVTCVEELFTQIPCADVALVTAGPLIKAVTNFRQVRMRRLLLPALSTSLV</sequence>
<dbReference type="AlphaFoldDB" id="A0A8C7YA77"/>
<evidence type="ECO:0000313" key="2">
    <source>
        <dbReference type="Proteomes" id="UP000694383"/>
    </source>
</evidence>
<proteinExistence type="predicted"/>
<name>A0A8C7YA77_9TELE</name>
<accession>A0A8C7YA77</accession>
<dbReference type="InterPro" id="IPR036188">
    <property type="entry name" value="FAD/NAD-bd_sf"/>
</dbReference>
<dbReference type="GeneTree" id="ENSGT01000000216593"/>
<evidence type="ECO:0000313" key="1">
    <source>
        <dbReference type="Ensembl" id="ENSOSIP00000023974.1"/>
    </source>
</evidence>
<dbReference type="SUPFAM" id="SSF51905">
    <property type="entry name" value="FAD/NAD(P)-binding domain"/>
    <property type="match status" value="1"/>
</dbReference>
<evidence type="ECO:0008006" key="3">
    <source>
        <dbReference type="Google" id="ProtNLM"/>
    </source>
</evidence>
<organism evidence="1 2">
    <name type="scientific">Oryzias sinensis</name>
    <name type="common">Chinese medaka</name>
    <dbReference type="NCBI Taxonomy" id="183150"/>
    <lineage>
        <taxon>Eukaryota</taxon>
        <taxon>Metazoa</taxon>
        <taxon>Chordata</taxon>
        <taxon>Craniata</taxon>
        <taxon>Vertebrata</taxon>
        <taxon>Euteleostomi</taxon>
        <taxon>Actinopterygii</taxon>
        <taxon>Neopterygii</taxon>
        <taxon>Teleostei</taxon>
        <taxon>Neoteleostei</taxon>
        <taxon>Acanthomorphata</taxon>
        <taxon>Ovalentaria</taxon>
        <taxon>Atherinomorphae</taxon>
        <taxon>Beloniformes</taxon>
        <taxon>Adrianichthyidae</taxon>
        <taxon>Oryziinae</taxon>
        <taxon>Oryzias</taxon>
    </lineage>
</organism>
<keyword evidence="2" id="KW-1185">Reference proteome</keyword>
<dbReference type="Ensembl" id="ENSOSIT00000025317.1">
    <property type="protein sequence ID" value="ENSOSIP00000023974.1"/>
    <property type="gene ID" value="ENSOSIG00000012609.1"/>
</dbReference>
<reference evidence="1" key="2">
    <citation type="submission" date="2025-09" db="UniProtKB">
        <authorList>
            <consortium name="Ensembl"/>
        </authorList>
    </citation>
    <scope>IDENTIFICATION</scope>
</reference>
<dbReference type="Proteomes" id="UP000694383">
    <property type="component" value="Unplaced"/>
</dbReference>
<reference evidence="1" key="1">
    <citation type="submission" date="2025-08" db="UniProtKB">
        <authorList>
            <consortium name="Ensembl"/>
        </authorList>
    </citation>
    <scope>IDENTIFICATION</scope>
</reference>